<keyword evidence="2" id="KW-1185">Reference proteome</keyword>
<protein>
    <submittedName>
        <fullName evidence="1">Uncharacterized protein</fullName>
    </submittedName>
</protein>
<evidence type="ECO:0000313" key="2">
    <source>
        <dbReference type="Proteomes" id="UP000280271"/>
    </source>
</evidence>
<dbReference type="EMBL" id="RCHC01000045">
    <property type="protein sequence ID" value="RLL16819.1"/>
    <property type="molecule type" value="Genomic_DNA"/>
</dbReference>
<accession>A0ABX9TQY1</accession>
<name>A0ABX9TQY1_9GAMM</name>
<comment type="caution">
    <text evidence="1">The sequence shown here is derived from an EMBL/GenBank/DDBJ whole genome shotgun (WGS) entry which is preliminary data.</text>
</comment>
<organism evidence="1 2">
    <name type="scientific">Acinetobacter chengduensis</name>
    <dbReference type="NCBI Taxonomy" id="2420890"/>
    <lineage>
        <taxon>Bacteria</taxon>
        <taxon>Pseudomonadati</taxon>
        <taxon>Pseudomonadota</taxon>
        <taxon>Gammaproteobacteria</taxon>
        <taxon>Moraxellales</taxon>
        <taxon>Moraxellaceae</taxon>
        <taxon>Acinetobacter</taxon>
    </lineage>
</organism>
<gene>
    <name evidence="1" type="ORF">D9K81_17845</name>
</gene>
<reference evidence="1 2" key="1">
    <citation type="submission" date="2018-09" db="EMBL/GenBank/DDBJ databases">
        <title>The draft genome of Acinetobacter sp. strains.</title>
        <authorList>
            <person name="Qin J."/>
            <person name="Feng Y."/>
            <person name="Zong Z."/>
        </authorList>
    </citation>
    <scope>NUCLEOTIDE SEQUENCE [LARGE SCALE GENOMIC DNA]</scope>
    <source>
        <strain evidence="1 2">WCHAc060005</strain>
    </source>
</reference>
<sequence>MVAFIIGFIIAWLWSDSFTHHKIAAECERLGGFFVGSKTYKCYAVIDSKTDTSVPPAILEAEQSKDEI</sequence>
<evidence type="ECO:0000313" key="1">
    <source>
        <dbReference type="EMBL" id="RLL16819.1"/>
    </source>
</evidence>
<proteinExistence type="predicted"/>
<dbReference type="Proteomes" id="UP000280271">
    <property type="component" value="Unassembled WGS sequence"/>
</dbReference>